<accession>A0A699JFR4</accession>
<feature type="non-terminal residue" evidence="1">
    <location>
        <position position="1"/>
    </location>
</feature>
<sequence length="210" mass="23339">ATLACQLSYHHQANYLMSSFPTGRRFLFPQINEEGRSHLILPKNQKRSVMPWQGDEKGTALKKLGFPMLLHTQRDAPTSGCFTPNPTSIPLVGMGRPTTSLSLRPGTSQWGDPVRLLPPKKEIIRESFPSYGSNHSQMPRETSFPLTVPISTNRCFQIRLPVDISSNSSIREANCCVEESISRHKPRGRSCATPPGRMKLACILAPKTLS</sequence>
<evidence type="ECO:0000313" key="1">
    <source>
        <dbReference type="EMBL" id="GFA34040.1"/>
    </source>
</evidence>
<name>A0A699JFR4_TANCI</name>
<organism evidence="1">
    <name type="scientific">Tanacetum cinerariifolium</name>
    <name type="common">Dalmatian daisy</name>
    <name type="synonym">Chrysanthemum cinerariifolium</name>
    <dbReference type="NCBI Taxonomy" id="118510"/>
    <lineage>
        <taxon>Eukaryota</taxon>
        <taxon>Viridiplantae</taxon>
        <taxon>Streptophyta</taxon>
        <taxon>Embryophyta</taxon>
        <taxon>Tracheophyta</taxon>
        <taxon>Spermatophyta</taxon>
        <taxon>Magnoliopsida</taxon>
        <taxon>eudicotyledons</taxon>
        <taxon>Gunneridae</taxon>
        <taxon>Pentapetalae</taxon>
        <taxon>asterids</taxon>
        <taxon>campanulids</taxon>
        <taxon>Asterales</taxon>
        <taxon>Asteraceae</taxon>
        <taxon>Asteroideae</taxon>
        <taxon>Anthemideae</taxon>
        <taxon>Anthemidinae</taxon>
        <taxon>Tanacetum</taxon>
    </lineage>
</organism>
<dbReference type="AlphaFoldDB" id="A0A699JFR4"/>
<reference evidence="1" key="1">
    <citation type="journal article" date="2019" name="Sci. Rep.">
        <title>Draft genome of Tanacetum cinerariifolium, the natural source of mosquito coil.</title>
        <authorList>
            <person name="Yamashiro T."/>
            <person name="Shiraishi A."/>
            <person name="Satake H."/>
            <person name="Nakayama K."/>
        </authorList>
    </citation>
    <scope>NUCLEOTIDE SEQUENCE</scope>
</reference>
<proteinExistence type="predicted"/>
<comment type="caution">
    <text evidence="1">The sequence shown here is derived from an EMBL/GenBank/DDBJ whole genome shotgun (WGS) entry which is preliminary data.</text>
</comment>
<gene>
    <name evidence="1" type="ORF">Tci_606012</name>
</gene>
<dbReference type="EMBL" id="BKCJ010407336">
    <property type="protein sequence ID" value="GFA34040.1"/>
    <property type="molecule type" value="Genomic_DNA"/>
</dbReference>
<protein>
    <submittedName>
        <fullName evidence="1">Uncharacterized protein</fullName>
    </submittedName>
</protein>